<proteinExistence type="predicted"/>
<name>A0A6I3QGK0_9FIRM</name>
<dbReference type="AlphaFoldDB" id="A0A6I3QGK0"/>
<evidence type="ECO:0000313" key="6">
    <source>
        <dbReference type="Proteomes" id="UP000472755"/>
    </source>
</evidence>
<evidence type="ECO:0000256" key="2">
    <source>
        <dbReference type="SAM" id="Phobius"/>
    </source>
</evidence>
<evidence type="ECO:0000313" key="5">
    <source>
        <dbReference type="Proteomes" id="UP000449193"/>
    </source>
</evidence>
<reference evidence="5 6" key="1">
    <citation type="journal article" date="2019" name="Nat. Med.">
        <title>A library of human gut bacterial isolates paired with longitudinal multiomics data enables mechanistic microbiome research.</title>
        <authorList>
            <person name="Poyet M."/>
            <person name="Groussin M."/>
            <person name="Gibbons S.M."/>
            <person name="Avila-Pacheco J."/>
            <person name="Jiang X."/>
            <person name="Kearney S.M."/>
            <person name="Perrotta A.R."/>
            <person name="Berdy B."/>
            <person name="Zhao S."/>
            <person name="Lieberman T.D."/>
            <person name="Swanson P.K."/>
            <person name="Smith M."/>
            <person name="Roesemann S."/>
            <person name="Alexander J.E."/>
            <person name="Rich S.A."/>
            <person name="Livny J."/>
            <person name="Vlamakis H."/>
            <person name="Clish C."/>
            <person name="Bullock K."/>
            <person name="Deik A."/>
            <person name="Scott J."/>
            <person name="Pierce K.A."/>
            <person name="Xavier R.J."/>
            <person name="Alm E.J."/>
        </authorList>
    </citation>
    <scope>NUCLEOTIDE SEQUENCE [LARGE SCALE GENOMIC DNA]</scope>
    <source>
        <strain evidence="3 6">BIOML-A4</strain>
        <strain evidence="4 5">BIOML-A7</strain>
    </source>
</reference>
<organism evidence="3 6">
    <name type="scientific">Ruthenibacterium lactatiformans</name>
    <dbReference type="NCBI Taxonomy" id="1550024"/>
    <lineage>
        <taxon>Bacteria</taxon>
        <taxon>Bacillati</taxon>
        <taxon>Bacillota</taxon>
        <taxon>Clostridia</taxon>
        <taxon>Eubacteriales</taxon>
        <taxon>Oscillospiraceae</taxon>
        <taxon>Ruthenibacterium</taxon>
    </lineage>
</organism>
<evidence type="ECO:0000313" key="4">
    <source>
        <dbReference type="EMBL" id="MTS52307.1"/>
    </source>
</evidence>
<protein>
    <submittedName>
        <fullName evidence="3">Uncharacterized protein</fullName>
    </submittedName>
</protein>
<keyword evidence="2" id="KW-0812">Transmembrane</keyword>
<dbReference type="EMBL" id="WMZR01000016">
    <property type="protein sequence ID" value="MTS52307.1"/>
    <property type="molecule type" value="Genomic_DNA"/>
</dbReference>
<evidence type="ECO:0000313" key="3">
    <source>
        <dbReference type="EMBL" id="MTS27933.1"/>
    </source>
</evidence>
<feature type="transmembrane region" description="Helical" evidence="2">
    <location>
        <begin position="6"/>
        <end position="24"/>
    </location>
</feature>
<keyword evidence="2" id="KW-1133">Transmembrane helix</keyword>
<sequence>MEETLKWILPIFIPLIISLSTAIISSKNTIRKTKEETAKEIASIREETAKEIARVNAETLKELEIIKAQTEKEIALFKVQQEAKKENAKDDMVNQIGSQFMTTLLTSSMQGKNPTEMIESLKQLQNLADELKK</sequence>
<feature type="coiled-coil region" evidence="1">
    <location>
        <begin position="27"/>
        <end position="80"/>
    </location>
</feature>
<comment type="caution">
    <text evidence="3">The sequence shown here is derived from an EMBL/GenBank/DDBJ whole genome shotgun (WGS) entry which is preliminary data.</text>
</comment>
<accession>A0A6I3QGK0</accession>
<keyword evidence="1" id="KW-0175">Coiled coil</keyword>
<dbReference type="RefSeq" id="WP_133304193.1">
    <property type="nucleotide sequence ID" value="NZ_CAUGKH010000028.1"/>
</dbReference>
<dbReference type="Proteomes" id="UP000449193">
    <property type="component" value="Unassembled WGS sequence"/>
</dbReference>
<dbReference type="EMBL" id="WMZU01000018">
    <property type="protein sequence ID" value="MTS27933.1"/>
    <property type="molecule type" value="Genomic_DNA"/>
</dbReference>
<gene>
    <name evidence="4" type="ORF">GMD52_12245</name>
    <name evidence="3" type="ORF">GMD59_11620</name>
</gene>
<keyword evidence="2" id="KW-0472">Membrane</keyword>
<dbReference type="Proteomes" id="UP000472755">
    <property type="component" value="Unassembled WGS sequence"/>
</dbReference>
<evidence type="ECO:0000256" key="1">
    <source>
        <dbReference type="SAM" id="Coils"/>
    </source>
</evidence>